<name>X1DZW8_9ZZZZ</name>
<reference evidence="1" key="1">
    <citation type="journal article" date="2014" name="Front. Microbiol.">
        <title>High frequency of phylogenetically diverse reductive dehalogenase-homologous genes in deep subseafloor sedimentary metagenomes.</title>
        <authorList>
            <person name="Kawai M."/>
            <person name="Futagami T."/>
            <person name="Toyoda A."/>
            <person name="Takaki Y."/>
            <person name="Nishi S."/>
            <person name="Hori S."/>
            <person name="Arai W."/>
            <person name="Tsubouchi T."/>
            <person name="Morono Y."/>
            <person name="Uchiyama I."/>
            <person name="Ito T."/>
            <person name="Fujiyama A."/>
            <person name="Inagaki F."/>
            <person name="Takami H."/>
        </authorList>
    </citation>
    <scope>NUCLEOTIDE SEQUENCE</scope>
    <source>
        <strain evidence="1">Expedition CK06-06</strain>
    </source>
</reference>
<protein>
    <submittedName>
        <fullName evidence="1">Uncharacterized protein</fullName>
    </submittedName>
</protein>
<sequence>MNEKEDVNINLFDLKFLIEKATYYVRSLKDERNSMKLWDSFKST</sequence>
<dbReference type="EMBL" id="BARU01003708">
    <property type="protein sequence ID" value="GAH26556.1"/>
    <property type="molecule type" value="Genomic_DNA"/>
</dbReference>
<gene>
    <name evidence="1" type="ORF">S03H2_07860</name>
</gene>
<organism evidence="1">
    <name type="scientific">marine sediment metagenome</name>
    <dbReference type="NCBI Taxonomy" id="412755"/>
    <lineage>
        <taxon>unclassified sequences</taxon>
        <taxon>metagenomes</taxon>
        <taxon>ecological metagenomes</taxon>
    </lineage>
</organism>
<evidence type="ECO:0000313" key="1">
    <source>
        <dbReference type="EMBL" id="GAH26556.1"/>
    </source>
</evidence>
<proteinExistence type="predicted"/>
<accession>X1DZW8</accession>
<dbReference type="AlphaFoldDB" id="X1DZW8"/>
<comment type="caution">
    <text evidence="1">The sequence shown here is derived from an EMBL/GenBank/DDBJ whole genome shotgun (WGS) entry which is preliminary data.</text>
</comment>